<name>A0A327Y131_9RHOB</name>
<dbReference type="InterPro" id="IPR027417">
    <property type="entry name" value="P-loop_NTPase"/>
</dbReference>
<proteinExistence type="predicted"/>
<evidence type="ECO:0000313" key="1">
    <source>
        <dbReference type="EMBL" id="RAK14042.1"/>
    </source>
</evidence>
<sequence>MPDIPVPPVLLDRVLALRGKGRRLVAVAGAPGSGKSTLAEGLDAALRAAGVASAVLPMDGFHYDDALLNRMGLRPRKGAPDTFDVAGLAHLLSRLRANTEPQVCVPVFDRTLEISRNAARMVPSSVGLLIVEGNYLLLDAPGWRDLHAQFDLTVMLQVPESELRARLWTRWRSHGIPDADIPAKVDGNDLRNGLTVLNQSLAADLTIRFEPIPTP</sequence>
<dbReference type="Gene3D" id="3.40.50.300">
    <property type="entry name" value="P-loop containing nucleotide triphosphate hydrolases"/>
    <property type="match status" value="1"/>
</dbReference>
<gene>
    <name evidence="1" type="ORF">ATI53_10307</name>
</gene>
<evidence type="ECO:0000313" key="2">
    <source>
        <dbReference type="Proteomes" id="UP000249165"/>
    </source>
</evidence>
<dbReference type="RefSeq" id="WP_009503177.1">
    <property type="nucleotide sequence ID" value="NZ_LIGK01000067.1"/>
</dbReference>
<dbReference type="AlphaFoldDB" id="A0A327Y131"/>
<dbReference type="Pfam" id="PF03308">
    <property type="entry name" value="MeaB"/>
    <property type="match status" value="1"/>
</dbReference>
<dbReference type="EMBL" id="QLMG01000030">
    <property type="protein sequence ID" value="RAK14042.1"/>
    <property type="molecule type" value="Genomic_DNA"/>
</dbReference>
<dbReference type="SUPFAM" id="SSF52540">
    <property type="entry name" value="P-loop containing nucleoside triphosphate hydrolases"/>
    <property type="match status" value="1"/>
</dbReference>
<protein>
    <submittedName>
        <fullName evidence="1">AAA domain-containing protein</fullName>
    </submittedName>
</protein>
<reference evidence="1 2" key="1">
    <citation type="submission" date="2018-06" db="EMBL/GenBank/DDBJ databases">
        <title>Genomic Encyclopedia of Archaeal and Bacterial Type Strains, Phase II (KMG-II): from individual species to whole genera.</title>
        <authorList>
            <person name="Goeker M."/>
        </authorList>
    </citation>
    <scope>NUCLEOTIDE SEQUENCE [LARGE SCALE GENOMIC DNA]</scope>
    <source>
        <strain evidence="1 2">DSM 22011</strain>
    </source>
</reference>
<dbReference type="NCBIfam" id="NF006746">
    <property type="entry name" value="PRK09270.1-5"/>
    <property type="match status" value="1"/>
</dbReference>
<dbReference type="Proteomes" id="UP000249165">
    <property type="component" value="Unassembled WGS sequence"/>
</dbReference>
<comment type="caution">
    <text evidence="1">The sequence shown here is derived from an EMBL/GenBank/DDBJ whole genome shotgun (WGS) entry which is preliminary data.</text>
</comment>
<accession>A0A327Y131</accession>
<keyword evidence="2" id="KW-1185">Reference proteome</keyword>
<organism evidence="1 2">
    <name type="scientific">Salipiger aestuarii</name>
    <dbReference type="NCBI Taxonomy" id="568098"/>
    <lineage>
        <taxon>Bacteria</taxon>
        <taxon>Pseudomonadati</taxon>
        <taxon>Pseudomonadota</taxon>
        <taxon>Alphaproteobacteria</taxon>
        <taxon>Rhodobacterales</taxon>
        <taxon>Roseobacteraceae</taxon>
        <taxon>Salipiger</taxon>
    </lineage>
</organism>
<dbReference type="PANTHER" id="PTHR10285">
    <property type="entry name" value="URIDINE KINASE"/>
    <property type="match status" value="1"/>
</dbReference>